<dbReference type="GO" id="GO:0008375">
    <property type="term" value="F:acetylglucosaminyltransferase activity"/>
    <property type="evidence" value="ECO:0007669"/>
    <property type="project" value="TreeGrafter"/>
</dbReference>
<dbReference type="InterPro" id="IPR029044">
    <property type="entry name" value="Nucleotide-diphossugar_trans"/>
</dbReference>
<evidence type="ECO:0000313" key="2">
    <source>
        <dbReference type="EMBL" id="KAA0706836.1"/>
    </source>
</evidence>
<dbReference type="Pfam" id="PF04666">
    <property type="entry name" value="MGAT4_cons"/>
    <property type="match status" value="1"/>
</dbReference>
<dbReference type="Proteomes" id="UP000324632">
    <property type="component" value="Chromosome 20"/>
</dbReference>
<dbReference type="InterPro" id="IPR057279">
    <property type="entry name" value="MGAT4"/>
</dbReference>
<dbReference type="EMBL" id="SOYY01000020">
    <property type="protein sequence ID" value="KAA0706836.1"/>
    <property type="molecule type" value="Genomic_DNA"/>
</dbReference>
<dbReference type="PANTHER" id="PTHR12062:SF11">
    <property type="entry name" value="ALPHA-1,3-MANNOSYL-GLYCOPROTEIN 4-BETA-N-ACETYLGLUCOSAMINYLTRANSFERASE-LIKE PROTEIN MGAT4E"/>
    <property type="match status" value="1"/>
</dbReference>
<sequence length="433" mass="49946">MRRPPSENKSLAWIWDRETWLEEIKSHYLRFNVSIKLLAGEPQQPKKYLTVGLASVKRQKGSYLQRTLKSIFTQSSEEELAEMVVVVLLADFDINWVQQTVQTITEEFSQHLSKGQLLVIHAHQGNYPPLTGLKSNFNDAPKRVTFRSKQNVDYSFLLHFSSNLSQYYIMLEDDVICSRNFLSSIREHVSSLDASKWATLEFSKLGYIGKLYKSRDLPTLARFLYNFYQEMPCDFLLTHFRTLLMQDKVIRFRPSLFQHIGMYSSFQGTLNRLKDEDFIDELADNPPADINTNIPAFTTYMPDQAYNQDSSYFWGKSPIGPESFFLVAFHKPALVSRVRIQTGLDGKDSLASAVVEIGRTLVKTESKMECSGLETLGSLQQGQFDKSDIEKLVNTNTSCVQIRVTAEQSDWVVINYFQIWTVKAYREHRNINV</sequence>
<keyword evidence="3" id="KW-1185">Reference proteome</keyword>
<accession>A0A5A9NCQ9</accession>
<dbReference type="Gene3D" id="3.90.550.10">
    <property type="entry name" value="Spore Coat Polysaccharide Biosynthesis Protein SpsA, Chain A"/>
    <property type="match status" value="1"/>
</dbReference>
<feature type="domain" description="MGAT4 conserved region" evidence="1">
    <location>
        <begin position="30"/>
        <end position="278"/>
    </location>
</feature>
<keyword evidence="2" id="KW-0808">Transferase</keyword>
<reference evidence="2 3" key="1">
    <citation type="journal article" date="2019" name="Mol. Ecol. Resour.">
        <title>Chromosome-level genome assembly of Triplophysa tibetana, a fish adapted to the harsh high-altitude environment of the Tibetan Plateau.</title>
        <authorList>
            <person name="Yang X."/>
            <person name="Liu H."/>
            <person name="Ma Z."/>
            <person name="Zou Y."/>
            <person name="Zou M."/>
            <person name="Mao Y."/>
            <person name="Li X."/>
            <person name="Wang H."/>
            <person name="Chen T."/>
            <person name="Wang W."/>
            <person name="Yang R."/>
        </authorList>
    </citation>
    <scope>NUCLEOTIDE SEQUENCE [LARGE SCALE GENOMIC DNA]</scope>
    <source>
        <strain evidence="2">TTIB1903HZAU</strain>
        <tissue evidence="2">Muscle</tissue>
    </source>
</reference>
<evidence type="ECO:0000259" key="1">
    <source>
        <dbReference type="Pfam" id="PF04666"/>
    </source>
</evidence>
<name>A0A5A9NCQ9_9TELE</name>
<protein>
    <submittedName>
        <fullName evidence="2">Alpha-1,3-mannosyl-glycoprotein 4-beta-N-acetylglucosaminyltransferase C</fullName>
    </submittedName>
</protein>
<dbReference type="PANTHER" id="PTHR12062">
    <property type="entry name" value="N-ACETYLGLUCOSAMINYLTRANSFERASE VI"/>
    <property type="match status" value="1"/>
</dbReference>
<dbReference type="InterPro" id="IPR006759">
    <property type="entry name" value="Glyco_transf_54"/>
</dbReference>
<comment type="caution">
    <text evidence="2">The sequence shown here is derived from an EMBL/GenBank/DDBJ whole genome shotgun (WGS) entry which is preliminary data.</text>
</comment>
<dbReference type="GO" id="GO:0006487">
    <property type="term" value="P:protein N-linked glycosylation"/>
    <property type="evidence" value="ECO:0007669"/>
    <property type="project" value="TreeGrafter"/>
</dbReference>
<evidence type="ECO:0000313" key="3">
    <source>
        <dbReference type="Proteomes" id="UP000324632"/>
    </source>
</evidence>
<proteinExistence type="predicted"/>
<dbReference type="AlphaFoldDB" id="A0A5A9NCQ9"/>
<keyword evidence="2" id="KW-0328">Glycosyltransferase</keyword>
<organism evidence="2 3">
    <name type="scientific">Triplophysa tibetana</name>
    <dbReference type="NCBI Taxonomy" id="1572043"/>
    <lineage>
        <taxon>Eukaryota</taxon>
        <taxon>Metazoa</taxon>
        <taxon>Chordata</taxon>
        <taxon>Craniata</taxon>
        <taxon>Vertebrata</taxon>
        <taxon>Euteleostomi</taxon>
        <taxon>Actinopterygii</taxon>
        <taxon>Neopterygii</taxon>
        <taxon>Teleostei</taxon>
        <taxon>Ostariophysi</taxon>
        <taxon>Cypriniformes</taxon>
        <taxon>Nemacheilidae</taxon>
        <taxon>Triplophysa</taxon>
    </lineage>
</organism>
<gene>
    <name evidence="2" type="ORF">E1301_Tti002156</name>
</gene>